<keyword evidence="1" id="KW-0808">Transferase</keyword>
<evidence type="ECO:0000256" key="2">
    <source>
        <dbReference type="ARBA" id="ARBA00023315"/>
    </source>
</evidence>
<evidence type="ECO:0000259" key="3">
    <source>
        <dbReference type="PROSITE" id="PS51186"/>
    </source>
</evidence>
<gene>
    <name evidence="4" type="ORF">C122C_1207</name>
    <name evidence="5" type="ORF">KIJ12_04855</name>
</gene>
<dbReference type="InterPro" id="IPR050680">
    <property type="entry name" value="YpeA/RimI_acetyltransf"/>
</dbReference>
<dbReference type="AlphaFoldDB" id="A0A9Q3SYP9"/>
<dbReference type="SUPFAM" id="SSF55729">
    <property type="entry name" value="Acyl-CoA N-acyltransferases (Nat)"/>
    <property type="match status" value="1"/>
</dbReference>
<dbReference type="Proteomes" id="UP000199271">
    <property type="component" value="Unassembled WGS sequence"/>
</dbReference>
<dbReference type="Pfam" id="PF00583">
    <property type="entry name" value="Acetyltransf_1"/>
    <property type="match status" value="1"/>
</dbReference>
<comment type="caution">
    <text evidence="5">The sequence shown here is derived from an EMBL/GenBank/DDBJ whole genome shotgun (WGS) entry which is preliminary data.</text>
</comment>
<dbReference type="InterPro" id="IPR016181">
    <property type="entry name" value="Acyl_CoA_acyltransferase"/>
</dbReference>
<name>A0A9Q3SYP9_9LACO</name>
<dbReference type="Proteomes" id="UP000752647">
    <property type="component" value="Unassembled WGS sequence"/>
</dbReference>
<evidence type="ECO:0000313" key="7">
    <source>
        <dbReference type="Proteomes" id="UP000752647"/>
    </source>
</evidence>
<keyword evidence="6" id="KW-1185">Reference proteome</keyword>
<dbReference type="GeneID" id="34300750"/>
<feature type="domain" description="N-acetyltransferase" evidence="3">
    <location>
        <begin position="1"/>
        <end position="189"/>
    </location>
</feature>
<dbReference type="OMA" id="SRYHYSR"/>
<proteinExistence type="predicted"/>
<reference evidence="4 6" key="1">
    <citation type="submission" date="2015-12" db="EMBL/GenBank/DDBJ databases">
        <authorList>
            <person name="Andreevskaya M."/>
        </authorList>
    </citation>
    <scope>NUCLEOTIDE SEQUENCE [LARGE SCALE GENOMIC DNA]</scope>
    <source>
        <strain evidence="4 6">C122c</strain>
    </source>
</reference>
<dbReference type="EMBL" id="JAHBFI010000010">
    <property type="protein sequence ID" value="MBZ5962484.1"/>
    <property type="molecule type" value="Genomic_DNA"/>
</dbReference>
<accession>A0A9Q3SYP9</accession>
<dbReference type="CDD" id="cd04301">
    <property type="entry name" value="NAT_SF"/>
    <property type="match status" value="1"/>
</dbReference>
<sequence length="189" mass="21359">MIIQPAKQIDQAAILKLEQTIFDDMALEIYEELSVADVQAAWTLAVATSEKSRYHYSRAIVAKNDDNEVVGVLFGYPDTEEKILDNTLQTILADKYSYHRWLFSDSEVFDNEWYLDSIVVTDAARGQGIGKQLIKNAEIRAKQESRETIGLNVDDGNPRAQKLYAALGFESVGKIMIGKHAYTHMQKKL</sequence>
<dbReference type="GO" id="GO:0016747">
    <property type="term" value="F:acyltransferase activity, transferring groups other than amino-acyl groups"/>
    <property type="evidence" value="ECO:0007669"/>
    <property type="project" value="InterPro"/>
</dbReference>
<dbReference type="PROSITE" id="PS51186">
    <property type="entry name" value="GNAT"/>
    <property type="match status" value="1"/>
</dbReference>
<evidence type="ECO:0000256" key="1">
    <source>
        <dbReference type="ARBA" id="ARBA00022679"/>
    </source>
</evidence>
<reference evidence="5" key="2">
    <citation type="submission" date="2021-05" db="EMBL/GenBank/DDBJ databases">
        <title>Pangenome of Leuconostoc gelidum warrants species status for Leuconostoc gelidum subsp. gasicomitatum.</title>
        <authorList>
            <person name="Johansson P."/>
            <person name="Sade E."/>
            <person name="Hultman J."/>
            <person name="Auvinen P."/>
            <person name="Bjorkroth J."/>
        </authorList>
    </citation>
    <scope>NUCLEOTIDE SEQUENCE</scope>
    <source>
        <strain evidence="5">A.21.4</strain>
    </source>
</reference>
<evidence type="ECO:0000313" key="6">
    <source>
        <dbReference type="Proteomes" id="UP000199271"/>
    </source>
</evidence>
<organism evidence="5 7">
    <name type="scientific">Leuconostoc gasicomitatum</name>
    <dbReference type="NCBI Taxonomy" id="115778"/>
    <lineage>
        <taxon>Bacteria</taxon>
        <taxon>Bacillati</taxon>
        <taxon>Bacillota</taxon>
        <taxon>Bacilli</taxon>
        <taxon>Lactobacillales</taxon>
        <taxon>Lactobacillaceae</taxon>
        <taxon>Leuconostoc</taxon>
        <taxon>Leuconostoc gelidum group</taxon>
    </lineage>
</organism>
<dbReference type="PANTHER" id="PTHR43420">
    <property type="entry name" value="ACETYLTRANSFERASE"/>
    <property type="match status" value="1"/>
</dbReference>
<dbReference type="InterPro" id="IPR000182">
    <property type="entry name" value="GNAT_dom"/>
</dbReference>
<dbReference type="Gene3D" id="3.40.630.30">
    <property type="match status" value="1"/>
</dbReference>
<keyword evidence="2" id="KW-0012">Acyltransferase</keyword>
<dbReference type="EMBL" id="FBSY01000002">
    <property type="protein sequence ID" value="CUW05670.1"/>
    <property type="molecule type" value="Genomic_DNA"/>
</dbReference>
<dbReference type="RefSeq" id="WP_010389375.1">
    <property type="nucleotide sequence ID" value="NZ_BPKT01000001.1"/>
</dbReference>
<evidence type="ECO:0000313" key="5">
    <source>
        <dbReference type="EMBL" id="MBZ5962484.1"/>
    </source>
</evidence>
<evidence type="ECO:0000313" key="4">
    <source>
        <dbReference type="EMBL" id="CUW05670.1"/>
    </source>
</evidence>
<protein>
    <submittedName>
        <fullName evidence="4">Acetyltransferase, GNAT family</fullName>
    </submittedName>
    <submittedName>
        <fullName evidence="5">GNAT family N-acetyltransferase</fullName>
    </submittedName>
</protein>